<organism evidence="3 4">
    <name type="scientific">Rhizobium viscosum</name>
    <name type="common">Arthrobacter viscosus</name>
    <dbReference type="NCBI Taxonomy" id="1673"/>
    <lineage>
        <taxon>Bacteria</taxon>
        <taxon>Pseudomonadati</taxon>
        <taxon>Pseudomonadota</taxon>
        <taxon>Alphaproteobacteria</taxon>
        <taxon>Hyphomicrobiales</taxon>
        <taxon>Rhizobiaceae</taxon>
        <taxon>Rhizobium/Agrobacterium group</taxon>
        <taxon>Rhizobium</taxon>
    </lineage>
</organism>
<dbReference type="SUPFAM" id="SSF47413">
    <property type="entry name" value="lambda repressor-like DNA-binding domains"/>
    <property type="match status" value="1"/>
</dbReference>
<reference evidence="3 4" key="1">
    <citation type="submission" date="2020-10" db="EMBL/GenBank/DDBJ databases">
        <title>Sequencing the genomes of 1000 actinobacteria strains.</title>
        <authorList>
            <person name="Klenk H.-P."/>
        </authorList>
    </citation>
    <scope>NUCLEOTIDE SEQUENCE [LARGE SCALE GENOMIC DNA]</scope>
    <source>
        <strain evidence="3 4">DSM 7307</strain>
    </source>
</reference>
<dbReference type="EMBL" id="JADBEC010000002">
    <property type="protein sequence ID" value="MBE1508158.1"/>
    <property type="molecule type" value="Genomic_DNA"/>
</dbReference>
<proteinExistence type="predicted"/>
<dbReference type="SMART" id="SM00530">
    <property type="entry name" value="HTH_XRE"/>
    <property type="match status" value="1"/>
</dbReference>
<dbReference type="PANTHER" id="PTHR46797">
    <property type="entry name" value="HTH-TYPE TRANSCRIPTIONAL REGULATOR"/>
    <property type="match status" value="1"/>
</dbReference>
<dbReference type="PANTHER" id="PTHR46797:SF1">
    <property type="entry name" value="METHYLPHOSPHONATE SYNTHASE"/>
    <property type="match status" value="1"/>
</dbReference>
<accession>A0ABR9IYA4</accession>
<evidence type="ECO:0000259" key="2">
    <source>
        <dbReference type="PROSITE" id="PS50943"/>
    </source>
</evidence>
<protein>
    <submittedName>
        <fullName evidence="3">Transcriptional regulator with XRE-family HTH domain</fullName>
    </submittedName>
</protein>
<sequence length="120" mass="13322">MKDQELNLAIGQRLRSVRAARGFTQSELAAHIGVAFQQIQKYENGTNRLSVAVMLRLCAFMKVDAGWFVNGIETEAGAGVEDEAAYLAREIERISDLKIRRNLTMLIHSLASSTQQVENA</sequence>
<gene>
    <name evidence="3" type="ORF">H4W29_005403</name>
</gene>
<keyword evidence="4" id="KW-1185">Reference proteome</keyword>
<dbReference type="CDD" id="cd00093">
    <property type="entry name" value="HTH_XRE"/>
    <property type="match status" value="1"/>
</dbReference>
<dbReference type="RefSeq" id="WP_192731802.1">
    <property type="nucleotide sequence ID" value="NZ_JADBEC010000002.1"/>
</dbReference>
<dbReference type="Proteomes" id="UP000620262">
    <property type="component" value="Unassembled WGS sequence"/>
</dbReference>
<dbReference type="InterPro" id="IPR050807">
    <property type="entry name" value="TransReg_Diox_bact_type"/>
</dbReference>
<evidence type="ECO:0000313" key="4">
    <source>
        <dbReference type="Proteomes" id="UP000620262"/>
    </source>
</evidence>
<dbReference type="Pfam" id="PF01381">
    <property type="entry name" value="HTH_3"/>
    <property type="match status" value="1"/>
</dbReference>
<name>A0ABR9IYA4_RHIVS</name>
<dbReference type="PROSITE" id="PS50943">
    <property type="entry name" value="HTH_CROC1"/>
    <property type="match status" value="1"/>
</dbReference>
<feature type="domain" description="HTH cro/C1-type" evidence="2">
    <location>
        <begin position="14"/>
        <end position="68"/>
    </location>
</feature>
<dbReference type="Gene3D" id="1.10.260.40">
    <property type="entry name" value="lambda repressor-like DNA-binding domains"/>
    <property type="match status" value="1"/>
</dbReference>
<dbReference type="InterPro" id="IPR010982">
    <property type="entry name" value="Lambda_DNA-bd_dom_sf"/>
</dbReference>
<comment type="caution">
    <text evidence="3">The sequence shown here is derived from an EMBL/GenBank/DDBJ whole genome shotgun (WGS) entry which is preliminary data.</text>
</comment>
<dbReference type="InterPro" id="IPR001387">
    <property type="entry name" value="Cro/C1-type_HTH"/>
</dbReference>
<keyword evidence="1" id="KW-0238">DNA-binding</keyword>
<evidence type="ECO:0000313" key="3">
    <source>
        <dbReference type="EMBL" id="MBE1508158.1"/>
    </source>
</evidence>
<evidence type="ECO:0000256" key="1">
    <source>
        <dbReference type="ARBA" id="ARBA00023125"/>
    </source>
</evidence>